<dbReference type="Pfam" id="PF08881">
    <property type="entry name" value="CVNH"/>
    <property type="match status" value="2"/>
</dbReference>
<dbReference type="AlphaFoldDB" id="A0A4V6MVZ9"/>
<dbReference type="OrthoDB" id="2784301at2759"/>
<protein>
    <submittedName>
        <fullName evidence="1">Cyanovirin-N</fullName>
    </submittedName>
</protein>
<sequence length="396" mass="43203">MTFTLTSRNISVADGHTLLAECRTCAGAWSHSSLDLDQYIGNWDGSFHINSSRGYSASSTNVRIEGGTLYAHLRREDGSLAPGAINLDVWVANINGELRFGQIGEHLVKSCAAMMLDGTVLRALCLGTDGKFHASSIQLNDHYSNRDGCFEPGGSFRSTARNLRLVIQGHEVFLHANLLDYDGVWKATQVDLAICILNKEGKLVFEKRDGWFDRDGAIATSGYVVGGPYWLTENNEWARRDCALCLNSTIVTVGICLGICIGGRIGAATAAGLLTPVGTLVEMEVRKWIKDDKLKAQFEEATIGRYCYDTLQKMLAPGAGAYLGAFFESSFSLPLMSRIASEDLYKVLGDDIKSTVDLASYMFLKKTMDALKAGILPKEWSEAEEKVAPITEQGAL</sequence>
<dbReference type="PANTHER" id="PTHR42076">
    <property type="entry name" value="CYANOVIRIN-N HOMOLOG"/>
    <property type="match status" value="1"/>
</dbReference>
<evidence type="ECO:0000313" key="1">
    <source>
        <dbReference type="EMBL" id="TBU30403.1"/>
    </source>
</evidence>
<reference evidence="1" key="1">
    <citation type="submission" date="2019-01" db="EMBL/GenBank/DDBJ databases">
        <title>Draft genome sequences of three monokaryotic isolates of the white-rot basidiomycete fungus Dichomitus squalens.</title>
        <authorList>
            <consortium name="DOE Joint Genome Institute"/>
            <person name="Lopez S.C."/>
            <person name="Andreopoulos B."/>
            <person name="Pangilinan J."/>
            <person name="Lipzen A."/>
            <person name="Riley R."/>
            <person name="Ahrendt S."/>
            <person name="Ng V."/>
            <person name="Barry K."/>
            <person name="Daum C."/>
            <person name="Grigoriev I.V."/>
            <person name="Hilden K.S."/>
            <person name="Makela M.R."/>
            <person name="de Vries R.P."/>
        </authorList>
    </citation>
    <scope>NUCLEOTIDE SEQUENCE [LARGE SCALE GENOMIC DNA]</scope>
    <source>
        <strain evidence="1">OM18370.1</strain>
    </source>
</reference>
<organism evidence="1">
    <name type="scientific">Dichomitus squalens</name>
    <dbReference type="NCBI Taxonomy" id="114155"/>
    <lineage>
        <taxon>Eukaryota</taxon>
        <taxon>Fungi</taxon>
        <taxon>Dikarya</taxon>
        <taxon>Basidiomycota</taxon>
        <taxon>Agaricomycotina</taxon>
        <taxon>Agaricomycetes</taxon>
        <taxon>Polyporales</taxon>
        <taxon>Polyporaceae</taxon>
        <taxon>Dichomitus</taxon>
    </lineage>
</organism>
<dbReference type="PANTHER" id="PTHR42076:SF1">
    <property type="entry name" value="CYANOVIRIN-N DOMAIN-CONTAINING PROTEIN"/>
    <property type="match status" value="1"/>
</dbReference>
<dbReference type="SUPFAM" id="SSF51322">
    <property type="entry name" value="Cyanovirin-N"/>
    <property type="match status" value="2"/>
</dbReference>
<dbReference type="EMBL" id="ML143406">
    <property type="protein sequence ID" value="TBU30403.1"/>
    <property type="molecule type" value="Genomic_DNA"/>
</dbReference>
<name>A0A4V6MVZ9_9APHY</name>
<accession>A0A4V6MVZ9</accession>
<dbReference type="Gene3D" id="2.30.60.10">
    <property type="entry name" value="Cyanovirin-N"/>
    <property type="match status" value="2"/>
</dbReference>
<dbReference type="SMART" id="SM01111">
    <property type="entry name" value="CVNH"/>
    <property type="match status" value="2"/>
</dbReference>
<dbReference type="InterPro" id="IPR036673">
    <property type="entry name" value="Cyanovirin-N_sf"/>
</dbReference>
<gene>
    <name evidence="1" type="ORF">BD311DRAFT_754808</name>
</gene>
<dbReference type="Proteomes" id="UP000292957">
    <property type="component" value="Unassembled WGS sequence"/>
</dbReference>
<dbReference type="InterPro" id="IPR011058">
    <property type="entry name" value="Cyanovirin-N"/>
</dbReference>
<proteinExistence type="predicted"/>